<evidence type="ECO:0000256" key="1">
    <source>
        <dbReference type="SAM" id="Phobius"/>
    </source>
</evidence>
<sequence length="113" mass="13314">MCDVQEVMNDLCQTLKRSKDLRREEMVKLLNQVRCCECGHRTRMEKAQDYTGVSSERSSSKISILLWLCIILMLLFIFYLIYVARRYNHMRAYGSGACGSTFFYTFTDCDVFF</sequence>
<dbReference type="KEGG" id="dwi:6644230"/>
<keyword evidence="1" id="KW-1133">Transmembrane helix</keyword>
<keyword evidence="1" id="KW-0472">Membrane</keyword>
<name>B4N198_DROWI</name>
<dbReference type="AlphaFoldDB" id="B4N198"/>
<gene>
    <name evidence="2" type="primary">Dwil\GK19375</name>
    <name evidence="2" type="ORF">Dwil_GK19375</name>
</gene>
<dbReference type="InParanoid" id="B4N198"/>
<dbReference type="EMBL" id="CH963920">
    <property type="protein sequence ID" value="EDW78091.1"/>
    <property type="molecule type" value="Genomic_DNA"/>
</dbReference>
<dbReference type="OrthoDB" id="7928339at2759"/>
<protein>
    <submittedName>
        <fullName evidence="2">Uncharacterized protein</fullName>
    </submittedName>
</protein>
<keyword evidence="1" id="KW-0812">Transmembrane</keyword>
<evidence type="ECO:0000313" key="3">
    <source>
        <dbReference type="Proteomes" id="UP000007798"/>
    </source>
</evidence>
<dbReference type="eggNOG" id="ENOG502TDWH">
    <property type="taxonomic scope" value="Eukaryota"/>
</dbReference>
<organism evidence="2 3">
    <name type="scientific">Drosophila willistoni</name>
    <name type="common">Fruit fly</name>
    <dbReference type="NCBI Taxonomy" id="7260"/>
    <lineage>
        <taxon>Eukaryota</taxon>
        <taxon>Metazoa</taxon>
        <taxon>Ecdysozoa</taxon>
        <taxon>Arthropoda</taxon>
        <taxon>Hexapoda</taxon>
        <taxon>Insecta</taxon>
        <taxon>Pterygota</taxon>
        <taxon>Neoptera</taxon>
        <taxon>Endopterygota</taxon>
        <taxon>Diptera</taxon>
        <taxon>Brachycera</taxon>
        <taxon>Muscomorpha</taxon>
        <taxon>Ephydroidea</taxon>
        <taxon>Drosophilidae</taxon>
        <taxon>Drosophila</taxon>
        <taxon>Sophophora</taxon>
    </lineage>
</organism>
<proteinExistence type="predicted"/>
<accession>B4N198</accession>
<dbReference type="PhylomeDB" id="B4N198"/>
<evidence type="ECO:0000313" key="2">
    <source>
        <dbReference type="EMBL" id="EDW78091.1"/>
    </source>
</evidence>
<feature type="transmembrane region" description="Helical" evidence="1">
    <location>
        <begin position="64"/>
        <end position="84"/>
    </location>
</feature>
<keyword evidence="3" id="KW-1185">Reference proteome</keyword>
<dbReference type="Proteomes" id="UP000007798">
    <property type="component" value="Unassembled WGS sequence"/>
</dbReference>
<dbReference type="OMA" id="TDCDVFY"/>
<reference evidence="2 3" key="1">
    <citation type="journal article" date="2007" name="Nature">
        <title>Evolution of genes and genomes on the Drosophila phylogeny.</title>
        <authorList>
            <consortium name="Drosophila 12 Genomes Consortium"/>
            <person name="Clark A.G."/>
            <person name="Eisen M.B."/>
            <person name="Smith D.R."/>
            <person name="Bergman C.M."/>
            <person name="Oliver B."/>
            <person name="Markow T.A."/>
            <person name="Kaufman T.C."/>
            <person name="Kellis M."/>
            <person name="Gelbart W."/>
            <person name="Iyer V.N."/>
            <person name="Pollard D.A."/>
            <person name="Sackton T.B."/>
            <person name="Larracuente A.M."/>
            <person name="Singh N.D."/>
            <person name="Abad J.P."/>
            <person name="Abt D.N."/>
            <person name="Adryan B."/>
            <person name="Aguade M."/>
            <person name="Akashi H."/>
            <person name="Anderson W.W."/>
            <person name="Aquadro C.F."/>
            <person name="Ardell D.H."/>
            <person name="Arguello R."/>
            <person name="Artieri C.G."/>
            <person name="Barbash D.A."/>
            <person name="Barker D."/>
            <person name="Barsanti P."/>
            <person name="Batterham P."/>
            <person name="Batzoglou S."/>
            <person name="Begun D."/>
            <person name="Bhutkar A."/>
            <person name="Blanco E."/>
            <person name="Bosak S.A."/>
            <person name="Bradley R.K."/>
            <person name="Brand A.D."/>
            <person name="Brent M.R."/>
            <person name="Brooks A.N."/>
            <person name="Brown R.H."/>
            <person name="Butlin R.K."/>
            <person name="Caggese C."/>
            <person name="Calvi B.R."/>
            <person name="Bernardo de Carvalho A."/>
            <person name="Caspi A."/>
            <person name="Castrezana S."/>
            <person name="Celniker S.E."/>
            <person name="Chang J.L."/>
            <person name="Chapple C."/>
            <person name="Chatterji S."/>
            <person name="Chinwalla A."/>
            <person name="Civetta A."/>
            <person name="Clifton S.W."/>
            <person name="Comeron J.M."/>
            <person name="Costello J.C."/>
            <person name="Coyne J.A."/>
            <person name="Daub J."/>
            <person name="David R.G."/>
            <person name="Delcher A.L."/>
            <person name="Delehaunty K."/>
            <person name="Do C.B."/>
            <person name="Ebling H."/>
            <person name="Edwards K."/>
            <person name="Eickbush T."/>
            <person name="Evans J.D."/>
            <person name="Filipski A."/>
            <person name="Findeiss S."/>
            <person name="Freyhult E."/>
            <person name="Fulton L."/>
            <person name="Fulton R."/>
            <person name="Garcia A.C."/>
            <person name="Gardiner A."/>
            <person name="Garfield D.A."/>
            <person name="Garvin B.E."/>
            <person name="Gibson G."/>
            <person name="Gilbert D."/>
            <person name="Gnerre S."/>
            <person name="Godfrey J."/>
            <person name="Good R."/>
            <person name="Gotea V."/>
            <person name="Gravely B."/>
            <person name="Greenberg A.J."/>
            <person name="Griffiths-Jones S."/>
            <person name="Gross S."/>
            <person name="Guigo R."/>
            <person name="Gustafson E.A."/>
            <person name="Haerty W."/>
            <person name="Hahn M.W."/>
            <person name="Halligan D.L."/>
            <person name="Halpern A.L."/>
            <person name="Halter G.M."/>
            <person name="Han M.V."/>
            <person name="Heger A."/>
            <person name="Hillier L."/>
            <person name="Hinrichs A.S."/>
            <person name="Holmes I."/>
            <person name="Hoskins R.A."/>
            <person name="Hubisz M.J."/>
            <person name="Hultmark D."/>
            <person name="Huntley M.A."/>
            <person name="Jaffe D.B."/>
            <person name="Jagadeeshan S."/>
            <person name="Jeck W.R."/>
            <person name="Johnson J."/>
            <person name="Jones C.D."/>
            <person name="Jordan W.C."/>
            <person name="Karpen G.H."/>
            <person name="Kataoka E."/>
            <person name="Keightley P.D."/>
            <person name="Kheradpour P."/>
            <person name="Kirkness E.F."/>
            <person name="Koerich L.B."/>
            <person name="Kristiansen K."/>
            <person name="Kudrna D."/>
            <person name="Kulathinal R.J."/>
            <person name="Kumar S."/>
            <person name="Kwok R."/>
            <person name="Lander E."/>
            <person name="Langley C.H."/>
            <person name="Lapoint R."/>
            <person name="Lazzaro B.P."/>
            <person name="Lee S.J."/>
            <person name="Levesque L."/>
            <person name="Li R."/>
            <person name="Lin C.F."/>
            <person name="Lin M.F."/>
            <person name="Lindblad-Toh K."/>
            <person name="Llopart A."/>
            <person name="Long M."/>
            <person name="Low L."/>
            <person name="Lozovsky E."/>
            <person name="Lu J."/>
            <person name="Luo M."/>
            <person name="Machado C.A."/>
            <person name="Makalowski W."/>
            <person name="Marzo M."/>
            <person name="Matsuda M."/>
            <person name="Matzkin L."/>
            <person name="McAllister B."/>
            <person name="McBride C.S."/>
            <person name="McKernan B."/>
            <person name="McKernan K."/>
            <person name="Mendez-Lago M."/>
            <person name="Minx P."/>
            <person name="Mollenhauer M.U."/>
            <person name="Montooth K."/>
            <person name="Mount S.M."/>
            <person name="Mu X."/>
            <person name="Myers E."/>
            <person name="Negre B."/>
            <person name="Newfeld S."/>
            <person name="Nielsen R."/>
            <person name="Noor M.A."/>
            <person name="O'Grady P."/>
            <person name="Pachter L."/>
            <person name="Papaceit M."/>
            <person name="Parisi M.J."/>
            <person name="Parisi M."/>
            <person name="Parts L."/>
            <person name="Pedersen J.S."/>
            <person name="Pesole G."/>
            <person name="Phillippy A.M."/>
            <person name="Ponting C.P."/>
            <person name="Pop M."/>
            <person name="Porcelli D."/>
            <person name="Powell J.R."/>
            <person name="Prohaska S."/>
            <person name="Pruitt K."/>
            <person name="Puig M."/>
            <person name="Quesneville H."/>
            <person name="Ram K.R."/>
            <person name="Rand D."/>
            <person name="Rasmussen M.D."/>
            <person name="Reed L.K."/>
            <person name="Reenan R."/>
            <person name="Reily A."/>
            <person name="Remington K.A."/>
            <person name="Rieger T.T."/>
            <person name="Ritchie M.G."/>
            <person name="Robin C."/>
            <person name="Rogers Y.H."/>
            <person name="Rohde C."/>
            <person name="Rozas J."/>
            <person name="Rubenfield M.J."/>
            <person name="Ruiz A."/>
            <person name="Russo S."/>
            <person name="Salzberg S.L."/>
            <person name="Sanchez-Gracia A."/>
            <person name="Saranga D.J."/>
            <person name="Sato H."/>
            <person name="Schaeffer S.W."/>
            <person name="Schatz M.C."/>
            <person name="Schlenke T."/>
            <person name="Schwartz R."/>
            <person name="Segarra C."/>
            <person name="Singh R.S."/>
            <person name="Sirot L."/>
            <person name="Sirota M."/>
            <person name="Sisneros N.B."/>
            <person name="Smith C.D."/>
            <person name="Smith T.F."/>
            <person name="Spieth J."/>
            <person name="Stage D.E."/>
            <person name="Stark A."/>
            <person name="Stephan W."/>
            <person name="Strausberg R.L."/>
            <person name="Strempel S."/>
            <person name="Sturgill D."/>
            <person name="Sutton G."/>
            <person name="Sutton G.G."/>
            <person name="Tao W."/>
            <person name="Teichmann S."/>
            <person name="Tobari Y.N."/>
            <person name="Tomimura Y."/>
            <person name="Tsolas J.M."/>
            <person name="Valente V.L."/>
            <person name="Venter E."/>
            <person name="Venter J.C."/>
            <person name="Vicario S."/>
            <person name="Vieira F.G."/>
            <person name="Vilella A.J."/>
            <person name="Villasante A."/>
            <person name="Walenz B."/>
            <person name="Wang J."/>
            <person name="Wasserman M."/>
            <person name="Watts T."/>
            <person name="Wilson D."/>
            <person name="Wilson R.K."/>
            <person name="Wing R.A."/>
            <person name="Wolfner M.F."/>
            <person name="Wong A."/>
            <person name="Wong G.K."/>
            <person name="Wu C.I."/>
            <person name="Wu G."/>
            <person name="Yamamoto D."/>
            <person name="Yang H.P."/>
            <person name="Yang S.P."/>
            <person name="Yorke J.A."/>
            <person name="Yoshida K."/>
            <person name="Zdobnov E."/>
            <person name="Zhang P."/>
            <person name="Zhang Y."/>
            <person name="Zimin A.V."/>
            <person name="Baldwin J."/>
            <person name="Abdouelleil A."/>
            <person name="Abdulkadir J."/>
            <person name="Abebe A."/>
            <person name="Abera B."/>
            <person name="Abreu J."/>
            <person name="Acer S.C."/>
            <person name="Aftuck L."/>
            <person name="Alexander A."/>
            <person name="An P."/>
            <person name="Anderson E."/>
            <person name="Anderson S."/>
            <person name="Arachi H."/>
            <person name="Azer M."/>
            <person name="Bachantsang P."/>
            <person name="Barry A."/>
            <person name="Bayul T."/>
            <person name="Berlin A."/>
            <person name="Bessette D."/>
            <person name="Bloom T."/>
            <person name="Blye J."/>
            <person name="Boguslavskiy L."/>
            <person name="Bonnet C."/>
            <person name="Boukhgalter B."/>
            <person name="Bourzgui I."/>
            <person name="Brown A."/>
            <person name="Cahill P."/>
            <person name="Channer S."/>
            <person name="Cheshatsang Y."/>
            <person name="Chuda L."/>
            <person name="Citroen M."/>
            <person name="Collymore A."/>
            <person name="Cooke P."/>
            <person name="Costello M."/>
            <person name="D'Aco K."/>
            <person name="Daza R."/>
            <person name="De Haan G."/>
            <person name="DeGray S."/>
            <person name="DeMaso C."/>
            <person name="Dhargay N."/>
            <person name="Dooley K."/>
            <person name="Dooley E."/>
            <person name="Doricent M."/>
            <person name="Dorje P."/>
            <person name="Dorjee K."/>
            <person name="Dupes A."/>
            <person name="Elong R."/>
            <person name="Falk J."/>
            <person name="Farina A."/>
            <person name="Faro S."/>
            <person name="Ferguson D."/>
            <person name="Fisher S."/>
            <person name="Foley C.D."/>
            <person name="Franke A."/>
            <person name="Friedrich D."/>
            <person name="Gadbois L."/>
            <person name="Gearin G."/>
            <person name="Gearin C.R."/>
            <person name="Giannoukos G."/>
            <person name="Goode T."/>
            <person name="Graham J."/>
            <person name="Grandbois E."/>
            <person name="Grewal S."/>
            <person name="Gyaltsen K."/>
            <person name="Hafez N."/>
            <person name="Hagos B."/>
            <person name="Hall J."/>
            <person name="Henson C."/>
            <person name="Hollinger A."/>
            <person name="Honan T."/>
            <person name="Huard M.D."/>
            <person name="Hughes L."/>
            <person name="Hurhula B."/>
            <person name="Husby M.E."/>
            <person name="Kamat A."/>
            <person name="Kanga B."/>
            <person name="Kashin S."/>
            <person name="Khazanovich D."/>
            <person name="Kisner P."/>
            <person name="Lance K."/>
            <person name="Lara M."/>
            <person name="Lee W."/>
            <person name="Lennon N."/>
            <person name="Letendre F."/>
            <person name="LeVine R."/>
            <person name="Lipovsky A."/>
            <person name="Liu X."/>
            <person name="Liu J."/>
            <person name="Liu S."/>
            <person name="Lokyitsang T."/>
            <person name="Lokyitsang Y."/>
            <person name="Lubonja R."/>
            <person name="Lui A."/>
            <person name="MacDonald P."/>
            <person name="Magnisalis V."/>
            <person name="Maru K."/>
            <person name="Matthews C."/>
            <person name="McCusker W."/>
            <person name="McDonough S."/>
            <person name="Mehta T."/>
            <person name="Meldrim J."/>
            <person name="Meneus L."/>
            <person name="Mihai O."/>
            <person name="Mihalev A."/>
            <person name="Mihova T."/>
            <person name="Mittelman R."/>
            <person name="Mlenga V."/>
            <person name="Montmayeur A."/>
            <person name="Mulrain L."/>
            <person name="Navidi A."/>
            <person name="Naylor J."/>
            <person name="Negash T."/>
            <person name="Nguyen T."/>
            <person name="Nguyen N."/>
            <person name="Nicol R."/>
            <person name="Norbu C."/>
            <person name="Norbu N."/>
            <person name="Novod N."/>
            <person name="O'Neill B."/>
            <person name="Osman S."/>
            <person name="Markiewicz E."/>
            <person name="Oyono O.L."/>
            <person name="Patti C."/>
            <person name="Phunkhang P."/>
            <person name="Pierre F."/>
            <person name="Priest M."/>
            <person name="Raghuraman S."/>
            <person name="Rege F."/>
            <person name="Reyes R."/>
            <person name="Rise C."/>
            <person name="Rogov P."/>
            <person name="Ross K."/>
            <person name="Ryan E."/>
            <person name="Settipalli S."/>
            <person name="Shea T."/>
            <person name="Sherpa N."/>
            <person name="Shi L."/>
            <person name="Shih D."/>
            <person name="Sparrow T."/>
            <person name="Spaulding J."/>
            <person name="Stalker J."/>
            <person name="Stange-Thomann N."/>
            <person name="Stavropoulos S."/>
            <person name="Stone C."/>
            <person name="Strader C."/>
            <person name="Tesfaye S."/>
            <person name="Thomson T."/>
            <person name="Thoulutsang Y."/>
            <person name="Thoulutsang D."/>
            <person name="Topham K."/>
            <person name="Topping I."/>
            <person name="Tsamla T."/>
            <person name="Vassiliev H."/>
            <person name="Vo A."/>
            <person name="Wangchuk T."/>
            <person name="Wangdi T."/>
            <person name="Weiand M."/>
            <person name="Wilkinson J."/>
            <person name="Wilson A."/>
            <person name="Yadav S."/>
            <person name="Young G."/>
            <person name="Yu Q."/>
            <person name="Zembek L."/>
            <person name="Zhong D."/>
            <person name="Zimmer A."/>
            <person name="Zwirko Z."/>
            <person name="Jaffe D.B."/>
            <person name="Alvarez P."/>
            <person name="Brockman W."/>
            <person name="Butler J."/>
            <person name="Chin C."/>
            <person name="Gnerre S."/>
            <person name="Grabherr M."/>
            <person name="Kleber M."/>
            <person name="Mauceli E."/>
            <person name="MacCallum I."/>
        </authorList>
    </citation>
    <scope>NUCLEOTIDE SEQUENCE [LARGE SCALE GENOMIC DNA]</scope>
    <source>
        <strain evidence="3">Tucson 14030-0811.24</strain>
    </source>
</reference>
<dbReference type="HOGENOM" id="CLU_2136105_0_0_1"/>